<keyword evidence="2" id="KW-1185">Reference proteome</keyword>
<proteinExistence type="predicted"/>
<gene>
    <name evidence="1" type="ORF">O181_010717</name>
</gene>
<name>A0A9Q3BUA4_9BASI</name>
<reference evidence="1" key="1">
    <citation type="submission" date="2021-03" db="EMBL/GenBank/DDBJ databases">
        <title>Draft genome sequence of rust myrtle Austropuccinia psidii MF-1, a brazilian biotype.</title>
        <authorList>
            <person name="Quecine M.C."/>
            <person name="Pachon D.M.R."/>
            <person name="Bonatelli M.L."/>
            <person name="Correr F.H."/>
            <person name="Franceschini L.M."/>
            <person name="Leite T.F."/>
            <person name="Margarido G.R.A."/>
            <person name="Almeida C.A."/>
            <person name="Ferrarezi J.A."/>
            <person name="Labate C.A."/>
        </authorList>
    </citation>
    <scope>NUCLEOTIDE SEQUENCE</scope>
    <source>
        <strain evidence="1">MF-1</strain>
    </source>
</reference>
<evidence type="ECO:0000313" key="2">
    <source>
        <dbReference type="Proteomes" id="UP000765509"/>
    </source>
</evidence>
<dbReference type="Proteomes" id="UP000765509">
    <property type="component" value="Unassembled WGS sequence"/>
</dbReference>
<sequence>MILMLLQRPQDGTMMPPPISTLTTPYASAPPPYLLCRLPSSRSHGALKICPRHHPQPPLCLILSPLLTILTLRY</sequence>
<comment type="caution">
    <text evidence="1">The sequence shown here is derived from an EMBL/GenBank/DDBJ whole genome shotgun (WGS) entry which is preliminary data.</text>
</comment>
<organism evidence="1 2">
    <name type="scientific">Austropuccinia psidii MF-1</name>
    <dbReference type="NCBI Taxonomy" id="1389203"/>
    <lineage>
        <taxon>Eukaryota</taxon>
        <taxon>Fungi</taxon>
        <taxon>Dikarya</taxon>
        <taxon>Basidiomycota</taxon>
        <taxon>Pucciniomycotina</taxon>
        <taxon>Pucciniomycetes</taxon>
        <taxon>Pucciniales</taxon>
        <taxon>Sphaerophragmiaceae</taxon>
        <taxon>Austropuccinia</taxon>
    </lineage>
</organism>
<protein>
    <submittedName>
        <fullName evidence="1">Uncharacterized protein</fullName>
    </submittedName>
</protein>
<dbReference type="EMBL" id="AVOT02002627">
    <property type="protein sequence ID" value="MBW0471002.1"/>
    <property type="molecule type" value="Genomic_DNA"/>
</dbReference>
<dbReference type="AlphaFoldDB" id="A0A9Q3BUA4"/>
<accession>A0A9Q3BUA4</accession>
<evidence type="ECO:0000313" key="1">
    <source>
        <dbReference type="EMBL" id="MBW0471002.1"/>
    </source>
</evidence>